<dbReference type="PANTHER" id="PTHR47371">
    <property type="entry name" value="LIPOTEICHOIC ACID SYNTHASE"/>
    <property type="match status" value="1"/>
</dbReference>
<dbReference type="InterPro" id="IPR050448">
    <property type="entry name" value="OpgB/LTA_synthase_biosynth"/>
</dbReference>
<protein>
    <submittedName>
        <fullName evidence="10">LTA synthase family protein</fullName>
    </submittedName>
</protein>
<feature type="transmembrane region" description="Helical" evidence="8">
    <location>
        <begin position="144"/>
        <end position="160"/>
    </location>
</feature>
<feature type="transmembrane region" description="Helical" evidence="8">
    <location>
        <begin position="7"/>
        <end position="27"/>
    </location>
</feature>
<dbReference type="InterPro" id="IPR017850">
    <property type="entry name" value="Alkaline_phosphatase_core_sf"/>
</dbReference>
<feature type="transmembrane region" description="Helical" evidence="8">
    <location>
        <begin position="59"/>
        <end position="77"/>
    </location>
</feature>
<dbReference type="PANTHER" id="PTHR47371:SF3">
    <property type="entry name" value="PHOSPHOGLYCEROL TRANSFERASE I"/>
    <property type="match status" value="1"/>
</dbReference>
<keyword evidence="11" id="KW-1185">Reference proteome</keyword>
<proteinExistence type="inferred from homology"/>
<dbReference type="Pfam" id="PF00884">
    <property type="entry name" value="Sulfatase"/>
    <property type="match status" value="1"/>
</dbReference>
<dbReference type="Gene3D" id="3.30.1120.170">
    <property type="match status" value="1"/>
</dbReference>
<evidence type="ECO:0000313" key="11">
    <source>
        <dbReference type="Proteomes" id="UP001222800"/>
    </source>
</evidence>
<comment type="similarity">
    <text evidence="3">Belongs to the LTA synthase family.</text>
</comment>
<accession>A0ABY8EIM5</accession>
<evidence type="ECO:0000256" key="6">
    <source>
        <dbReference type="ARBA" id="ARBA00022989"/>
    </source>
</evidence>
<evidence type="ECO:0000256" key="1">
    <source>
        <dbReference type="ARBA" id="ARBA00004651"/>
    </source>
</evidence>
<evidence type="ECO:0000256" key="3">
    <source>
        <dbReference type="ARBA" id="ARBA00009983"/>
    </source>
</evidence>
<keyword evidence="7 8" id="KW-0472">Membrane</keyword>
<gene>
    <name evidence="10" type="ORF">P4S50_05425</name>
</gene>
<evidence type="ECO:0000256" key="2">
    <source>
        <dbReference type="ARBA" id="ARBA00004936"/>
    </source>
</evidence>
<keyword evidence="6 8" id="KW-1133">Transmembrane helix</keyword>
<evidence type="ECO:0000256" key="4">
    <source>
        <dbReference type="ARBA" id="ARBA00022475"/>
    </source>
</evidence>
<dbReference type="EMBL" id="CP120733">
    <property type="protein sequence ID" value="WFD11517.1"/>
    <property type="molecule type" value="Genomic_DNA"/>
</dbReference>
<name>A0ABY8EIM5_9FIRM</name>
<organism evidence="10 11">
    <name type="scientific">Tepidibacter hydrothermalis</name>
    <dbReference type="NCBI Taxonomy" id="3036126"/>
    <lineage>
        <taxon>Bacteria</taxon>
        <taxon>Bacillati</taxon>
        <taxon>Bacillota</taxon>
        <taxon>Clostridia</taxon>
        <taxon>Peptostreptococcales</taxon>
        <taxon>Peptostreptococcaceae</taxon>
        <taxon>Tepidibacter</taxon>
    </lineage>
</organism>
<dbReference type="CDD" id="cd16015">
    <property type="entry name" value="LTA_synthase"/>
    <property type="match status" value="1"/>
</dbReference>
<dbReference type="SUPFAM" id="SSF53649">
    <property type="entry name" value="Alkaline phosphatase-like"/>
    <property type="match status" value="1"/>
</dbReference>
<dbReference type="Gene3D" id="3.40.720.10">
    <property type="entry name" value="Alkaline Phosphatase, subunit A"/>
    <property type="match status" value="1"/>
</dbReference>
<reference evidence="10 11" key="1">
    <citation type="submission" date="2023-03" db="EMBL/GenBank/DDBJ databases">
        <title>Complete genome sequence of Tepidibacter sp. SWIR-1, isolated from a deep-sea hydrothermal vent.</title>
        <authorList>
            <person name="Li X."/>
        </authorList>
    </citation>
    <scope>NUCLEOTIDE SEQUENCE [LARGE SCALE GENOMIC DNA]</scope>
    <source>
        <strain evidence="10 11">SWIR-1</strain>
    </source>
</reference>
<evidence type="ECO:0000256" key="7">
    <source>
        <dbReference type="ARBA" id="ARBA00023136"/>
    </source>
</evidence>
<keyword evidence="4" id="KW-1003">Cell membrane</keyword>
<dbReference type="PIRSF" id="PIRSF005091">
    <property type="entry name" value="Mmb_sulf_HI1246"/>
    <property type="match status" value="1"/>
</dbReference>
<evidence type="ECO:0000256" key="8">
    <source>
        <dbReference type="SAM" id="Phobius"/>
    </source>
</evidence>
<evidence type="ECO:0000256" key="5">
    <source>
        <dbReference type="ARBA" id="ARBA00022692"/>
    </source>
</evidence>
<sequence length="599" mass="70088">MLKNMKNYNFSLIIFVFILKMSLYYHIMGIKTNFEFITLLSVIYIGLIYTFLSQRKKCFFGVYIFISLFMFVDVIYFKYFNQSLSFNIVSQASQLVDVLETIKMLVGFKECLLFLDILVIYYLNKSNNRNYKDLIKNKKLKYKVSLISIICISMVLFNPFNNDLVKVINNEEFFTYHIKDMYSVIARKNIDMINNIIINLDQNTTENAKLYGIAKDRNLIVIQVESLQNMVVNRYYDGQELTPNLNKLIKKDSIYFNNYYQQLGKGNTSDAEFVSQNSLYAPMNGQAYDIYKDNHFYGLPWILRDKGYKTIAFHGYKKEFWNRDTAYPGQGFETFISEKDYKIEENIGFGLGDKSFFKQSIDYMRKVDKPFYSFLVTLTSHNPYKIPLKENVIELKEEEKGNLFGDYLQAVHYTDKAIGEFISYLKDNNLYKNSIIVIYGDHFGLSSKDEKINKNVRDFLGYDYDFDEMMKVPLIINIPGENVNQTIETVGGQIDFMPTILNLMGIENKNPFTFGKDIVNSTSGFVASQTYMIKGSFIQDNIIFEMSRDGVFENSRAWNRVTREPVDLKNCREGYKKAIKEINRSIYILDNDALRQGLK</sequence>
<evidence type="ECO:0000259" key="9">
    <source>
        <dbReference type="Pfam" id="PF00884"/>
    </source>
</evidence>
<evidence type="ECO:0000313" key="10">
    <source>
        <dbReference type="EMBL" id="WFD11517.1"/>
    </source>
</evidence>
<feature type="domain" description="Sulfatase N-terminal" evidence="9">
    <location>
        <begin position="217"/>
        <end position="506"/>
    </location>
</feature>
<feature type="transmembrane region" description="Helical" evidence="8">
    <location>
        <begin position="104"/>
        <end position="123"/>
    </location>
</feature>
<dbReference type="InterPro" id="IPR000917">
    <property type="entry name" value="Sulfatase_N"/>
</dbReference>
<comment type="pathway">
    <text evidence="2">Cell wall biogenesis; lipoteichoic acid biosynthesis.</text>
</comment>
<keyword evidence="5 8" id="KW-0812">Transmembrane</keyword>
<feature type="transmembrane region" description="Helical" evidence="8">
    <location>
        <begin position="33"/>
        <end position="52"/>
    </location>
</feature>
<dbReference type="Proteomes" id="UP001222800">
    <property type="component" value="Chromosome"/>
</dbReference>
<dbReference type="RefSeq" id="WP_277733595.1">
    <property type="nucleotide sequence ID" value="NZ_CP120733.1"/>
</dbReference>
<comment type="subcellular location">
    <subcellularLocation>
        <location evidence="1">Cell membrane</location>
        <topology evidence="1">Multi-pass membrane protein</topology>
    </subcellularLocation>
</comment>
<dbReference type="InterPro" id="IPR012160">
    <property type="entry name" value="LtaS-like"/>
</dbReference>